<evidence type="ECO:0000256" key="3">
    <source>
        <dbReference type="ARBA" id="ARBA00022723"/>
    </source>
</evidence>
<evidence type="ECO:0000259" key="7">
    <source>
        <dbReference type="Pfam" id="PF13442"/>
    </source>
</evidence>
<feature type="signal peptide" evidence="6">
    <location>
        <begin position="1"/>
        <end position="26"/>
    </location>
</feature>
<keyword evidence="2" id="KW-0349">Heme</keyword>
<dbReference type="InterPro" id="IPR036909">
    <property type="entry name" value="Cyt_c-like_dom_sf"/>
</dbReference>
<dbReference type="PANTHER" id="PTHR40942:SF4">
    <property type="entry name" value="CYTOCHROME C5"/>
    <property type="match status" value="1"/>
</dbReference>
<sequence length="135" mass="14244">MQVSSAYRFVQCLLLGLSLTLLNACSAELNNSDGEAQSAAAASSSAASSRSRMPNDPSLKALYIQSCYGCHSSGAAGAPRSGNTEQWAPRMLKGLDTLLVNTKNGLNSMPPRGMCMNCSDDDYRALILFLSGEAE</sequence>
<dbReference type="PRINTS" id="PR00607">
    <property type="entry name" value="CYTCHROMECIE"/>
</dbReference>
<evidence type="ECO:0000256" key="2">
    <source>
        <dbReference type="ARBA" id="ARBA00022617"/>
    </source>
</evidence>
<keyword evidence="5" id="KW-0408">Iron</keyword>
<reference evidence="9" key="1">
    <citation type="journal article" date="2019" name="Int. J. Syst. Evol. Microbiol.">
        <title>The Global Catalogue of Microorganisms (GCM) 10K type strain sequencing project: providing services to taxonomists for standard genome sequencing and annotation.</title>
        <authorList>
            <consortium name="The Broad Institute Genomics Platform"/>
            <consortium name="The Broad Institute Genome Sequencing Center for Infectious Disease"/>
            <person name="Wu L."/>
            <person name="Ma J."/>
        </authorList>
    </citation>
    <scope>NUCLEOTIDE SEQUENCE [LARGE SCALE GENOMIC DNA]</scope>
    <source>
        <strain evidence="9">JCM 17304</strain>
    </source>
</reference>
<feature type="domain" description="Cytochrome c" evidence="7">
    <location>
        <begin position="58"/>
        <end position="130"/>
    </location>
</feature>
<proteinExistence type="predicted"/>
<keyword evidence="3" id="KW-0479">Metal-binding</keyword>
<evidence type="ECO:0000256" key="6">
    <source>
        <dbReference type="SAM" id="SignalP"/>
    </source>
</evidence>
<dbReference type="InterPro" id="IPR009056">
    <property type="entry name" value="Cyt_c-like_dom"/>
</dbReference>
<keyword evidence="9" id="KW-1185">Reference proteome</keyword>
<protein>
    <recommendedName>
        <fullName evidence="7">Cytochrome c domain-containing protein</fullName>
    </recommendedName>
</protein>
<evidence type="ECO:0000313" key="9">
    <source>
        <dbReference type="Proteomes" id="UP001500392"/>
    </source>
</evidence>
<comment type="caution">
    <text evidence="8">The sequence shown here is derived from an EMBL/GenBank/DDBJ whole genome shotgun (WGS) entry which is preliminary data.</text>
</comment>
<dbReference type="Pfam" id="PF13442">
    <property type="entry name" value="Cytochrome_CBB3"/>
    <property type="match status" value="1"/>
</dbReference>
<dbReference type="Gene3D" id="1.10.760.10">
    <property type="entry name" value="Cytochrome c-like domain"/>
    <property type="match status" value="1"/>
</dbReference>
<keyword evidence="1" id="KW-0813">Transport</keyword>
<name>A0ABP7WMM8_9GAMM</name>
<evidence type="ECO:0000256" key="1">
    <source>
        <dbReference type="ARBA" id="ARBA00022448"/>
    </source>
</evidence>
<dbReference type="Proteomes" id="UP001500392">
    <property type="component" value="Unassembled WGS sequence"/>
</dbReference>
<evidence type="ECO:0000313" key="8">
    <source>
        <dbReference type="EMBL" id="GAA4092374.1"/>
    </source>
</evidence>
<keyword evidence="6" id="KW-0732">Signal</keyword>
<feature type="chain" id="PRO_5045118670" description="Cytochrome c domain-containing protein" evidence="6">
    <location>
        <begin position="27"/>
        <end position="135"/>
    </location>
</feature>
<evidence type="ECO:0000256" key="4">
    <source>
        <dbReference type="ARBA" id="ARBA00022982"/>
    </source>
</evidence>
<keyword evidence="4" id="KW-0249">Electron transport</keyword>
<dbReference type="InterPro" id="IPR002323">
    <property type="entry name" value="Cyt_CIE"/>
</dbReference>
<dbReference type="PANTHER" id="PTHR40942">
    <property type="match status" value="1"/>
</dbReference>
<dbReference type="SUPFAM" id="SSF46626">
    <property type="entry name" value="Cytochrome c"/>
    <property type="match status" value="1"/>
</dbReference>
<accession>A0ABP7WMM8</accession>
<evidence type="ECO:0000256" key="5">
    <source>
        <dbReference type="ARBA" id="ARBA00023004"/>
    </source>
</evidence>
<organism evidence="8 9">
    <name type="scientific">Zhongshania borealis</name>
    <dbReference type="NCBI Taxonomy" id="889488"/>
    <lineage>
        <taxon>Bacteria</taxon>
        <taxon>Pseudomonadati</taxon>
        <taxon>Pseudomonadota</taxon>
        <taxon>Gammaproteobacteria</taxon>
        <taxon>Cellvibrionales</taxon>
        <taxon>Spongiibacteraceae</taxon>
        <taxon>Zhongshania</taxon>
    </lineage>
</organism>
<gene>
    <name evidence="8" type="ORF">GCM10022414_14860</name>
</gene>
<dbReference type="RefSeq" id="WP_344934153.1">
    <property type="nucleotide sequence ID" value="NZ_BAABDM010000002.1"/>
</dbReference>
<dbReference type="EMBL" id="BAABDM010000002">
    <property type="protein sequence ID" value="GAA4092374.1"/>
    <property type="molecule type" value="Genomic_DNA"/>
</dbReference>